<evidence type="ECO:0000313" key="3">
    <source>
        <dbReference type="Proteomes" id="UP001219518"/>
    </source>
</evidence>
<feature type="region of interest" description="Disordered" evidence="1">
    <location>
        <begin position="1"/>
        <end position="22"/>
    </location>
</feature>
<feature type="compositionally biased region" description="Polar residues" evidence="1">
    <location>
        <begin position="131"/>
        <end position="142"/>
    </location>
</feature>
<feature type="compositionally biased region" description="Low complexity" evidence="1">
    <location>
        <begin position="111"/>
        <end position="130"/>
    </location>
</feature>
<reference evidence="2" key="1">
    <citation type="submission" date="2021-07" db="EMBL/GenBank/DDBJ databases">
        <authorList>
            <person name="Catto M.A."/>
            <person name="Jacobson A."/>
            <person name="Kennedy G."/>
            <person name="Labadie P."/>
            <person name="Hunt B.G."/>
            <person name="Srinivasan R."/>
        </authorList>
    </citation>
    <scope>NUCLEOTIDE SEQUENCE</scope>
    <source>
        <strain evidence="2">PL_HMW_Pooled</strain>
        <tissue evidence="2">Head</tissue>
    </source>
</reference>
<sequence>MKSGRGKGGHNNGSNDTTGGFEVQKQPQQFALVRWLTGDYCGTLTPNVPLDWIRDFNETDGEYDESYVVEWRKPPMPRTGWPIFDGQIIDVSDNENYLNEKMIKVKRSDEASGSDGQQSSSGSSTCSISSNAMLTSQSSQPSPDVLRELVANAVRQAINTTPRRPVVPESSCALDSTAGASNKVLVGKKLLMSRTAFNKAKNAASPGRMIGVCLRQAFSVKRLQRSTYAGQGRKKEDGTVHSKPMLKKYQKMVDLQNFVLERFPHLTQSSFSTAVNSFTGSRLNKKPQIQYVSESESEEEEES</sequence>
<evidence type="ECO:0000256" key="1">
    <source>
        <dbReference type="SAM" id="MobiDB-lite"/>
    </source>
</evidence>
<organism evidence="2 3">
    <name type="scientific">Frankliniella fusca</name>
    <dbReference type="NCBI Taxonomy" id="407009"/>
    <lineage>
        <taxon>Eukaryota</taxon>
        <taxon>Metazoa</taxon>
        <taxon>Ecdysozoa</taxon>
        <taxon>Arthropoda</taxon>
        <taxon>Hexapoda</taxon>
        <taxon>Insecta</taxon>
        <taxon>Pterygota</taxon>
        <taxon>Neoptera</taxon>
        <taxon>Paraneoptera</taxon>
        <taxon>Thysanoptera</taxon>
        <taxon>Terebrantia</taxon>
        <taxon>Thripoidea</taxon>
        <taxon>Thripidae</taxon>
        <taxon>Frankliniella</taxon>
    </lineage>
</organism>
<evidence type="ECO:0000313" key="2">
    <source>
        <dbReference type="EMBL" id="KAK3910049.1"/>
    </source>
</evidence>
<comment type="caution">
    <text evidence="2">The sequence shown here is derived from an EMBL/GenBank/DDBJ whole genome shotgun (WGS) entry which is preliminary data.</text>
</comment>
<proteinExistence type="predicted"/>
<protein>
    <submittedName>
        <fullName evidence="2">Coiled-coil domain-containing protein 187</fullName>
    </submittedName>
</protein>
<dbReference type="Proteomes" id="UP001219518">
    <property type="component" value="Unassembled WGS sequence"/>
</dbReference>
<name>A0AAE1GW24_9NEOP</name>
<reference evidence="2" key="2">
    <citation type="journal article" date="2023" name="BMC Genomics">
        <title>Pest status, molecular evolution, and epigenetic factors derived from the genome assembly of Frankliniella fusca, a thysanopteran phytovirus vector.</title>
        <authorList>
            <person name="Catto M.A."/>
            <person name="Labadie P.E."/>
            <person name="Jacobson A.L."/>
            <person name="Kennedy G.G."/>
            <person name="Srinivasan R."/>
            <person name="Hunt B.G."/>
        </authorList>
    </citation>
    <scope>NUCLEOTIDE SEQUENCE</scope>
    <source>
        <strain evidence="2">PL_HMW_Pooled</strain>
    </source>
</reference>
<dbReference type="AlphaFoldDB" id="A0AAE1GW24"/>
<gene>
    <name evidence="2" type="ORF">KUF71_020058</name>
</gene>
<accession>A0AAE1GW24</accession>
<feature type="region of interest" description="Disordered" evidence="1">
    <location>
        <begin position="106"/>
        <end position="143"/>
    </location>
</feature>
<dbReference type="EMBL" id="JAHWGI010000142">
    <property type="protein sequence ID" value="KAK3910049.1"/>
    <property type="molecule type" value="Genomic_DNA"/>
</dbReference>
<keyword evidence="3" id="KW-1185">Reference proteome</keyword>